<evidence type="ECO:0000313" key="24">
    <source>
        <dbReference type="EMBL" id="CAB3359607.1"/>
    </source>
</evidence>
<dbReference type="AlphaFoldDB" id="A0A8S1BST1"/>
<evidence type="ECO:0000256" key="18">
    <source>
        <dbReference type="ARBA" id="ARBA00064679"/>
    </source>
</evidence>
<dbReference type="PROSITE" id="PS50059">
    <property type="entry name" value="FKBP_PPIASE"/>
    <property type="match status" value="1"/>
</dbReference>
<keyword evidence="10 21" id="KW-1133">Transmembrane helix</keyword>
<feature type="compositionally biased region" description="Basic and acidic residues" evidence="20">
    <location>
        <begin position="270"/>
        <end position="293"/>
    </location>
</feature>
<gene>
    <name evidence="24" type="ORF">CLODIP_2_CD07968</name>
</gene>
<dbReference type="GO" id="GO:0050613">
    <property type="term" value="F:Delta14-sterol reductase activity"/>
    <property type="evidence" value="ECO:0007669"/>
    <property type="project" value="TreeGrafter"/>
</dbReference>
<dbReference type="Gene3D" id="3.10.50.40">
    <property type="match status" value="1"/>
</dbReference>
<sequence>MRATVALLVLLVGILACLAAAETKKKLQIGVKKRVEGCTVKSRKGDFLHMHYTGKLEDGTEFDSSIPRNQPFTFTLGSGQVIKGWDQGLLGMCEGEKRKLVIPSDLGYGDRGSPPKIPPGATLIFDVELLKLELGILADLARCLLLYLEVCNFIAVRKAYSMTSWSAGSNVFVAIPEKGDLAAGKVLKENKSGTVRIQLDDGTKITVGPEDVFENPNKTPKGRQRSRSPARKSTGGRGRSPGRPKSPARAASTGRKRSTSRGRKANTTPKTKEEKPEKASTAKKTVEKKKEEPVSSPSMTLRVRRWNKDDNIDSDTEDSKNTEKEKEKEAEGPKVVLEYGGAIGIIGLLLIIIGVTFGTQMVFRSVAMPPKSANATVPQGTFNLKGHDWRALVAQWPKWDWLLAGQLVAFWFVQVILAVLPIGPTENALPGSTGPRLYRRNGLIAVVVTFGALLAHRRYQGYGMTKAQILTALPIWAATSVVAGLLLGIFLYWKGSRAPVSLQNPATVATSKVYAFLMGKQINPAIGNLHLKMVLLRIGILEALMLNLLIFLNLEPNGTNQLAALVMPSIYCLDAIAFEHNMLTSLAVQAEGLGAMTTVGMLLYPFLTVNLPLYAVIANVEMNNYLIGFIVFLYTSGLLINRMSCNQKHCFRKNPMDPAVSHLETLPTARGKKLLVSGWWGVLRHPNYFGDMLVHSAFGLISGHEHILPWFLPIFTTLILLLRVSQDHHHCQAKYGDAWSRYCERVKYRVLPKIY</sequence>
<name>A0A8S1BST1_9INSE</name>
<evidence type="ECO:0000256" key="13">
    <source>
        <dbReference type="ARBA" id="ARBA00023136"/>
    </source>
</evidence>
<evidence type="ECO:0000256" key="2">
    <source>
        <dbReference type="ARBA" id="ARBA00002388"/>
    </source>
</evidence>
<keyword evidence="25" id="KW-1185">Reference proteome</keyword>
<dbReference type="EC" id="5.2.1.8" evidence="19"/>
<evidence type="ECO:0000256" key="16">
    <source>
        <dbReference type="ARBA" id="ARBA00023242"/>
    </source>
</evidence>
<reference evidence="24 25" key="1">
    <citation type="submission" date="2020-04" db="EMBL/GenBank/DDBJ databases">
        <authorList>
            <person name="Alioto T."/>
            <person name="Alioto T."/>
            <person name="Gomez Garrido J."/>
        </authorList>
    </citation>
    <scope>NUCLEOTIDE SEQUENCE [LARGE SCALE GENOMIC DNA]</scope>
</reference>
<keyword evidence="6" id="KW-0597">Phosphoprotein</keyword>
<evidence type="ECO:0000256" key="7">
    <source>
        <dbReference type="ARBA" id="ARBA00022692"/>
    </source>
</evidence>
<comment type="similarity">
    <text evidence="5">Belongs to the ERG4/ERG24 family.</text>
</comment>
<keyword evidence="9" id="KW-0256">Endoplasmic reticulum</keyword>
<dbReference type="SUPFAM" id="SSF54534">
    <property type="entry name" value="FKBP-like"/>
    <property type="match status" value="1"/>
</dbReference>
<feature type="transmembrane region" description="Helical" evidence="21">
    <location>
        <begin position="625"/>
        <end position="643"/>
    </location>
</feature>
<proteinExistence type="inferred from homology"/>
<dbReference type="Gene3D" id="1.20.120.1630">
    <property type="match status" value="1"/>
</dbReference>
<evidence type="ECO:0000256" key="1">
    <source>
        <dbReference type="ARBA" id="ARBA00000971"/>
    </source>
</evidence>
<evidence type="ECO:0000256" key="6">
    <source>
        <dbReference type="ARBA" id="ARBA00022553"/>
    </source>
</evidence>
<evidence type="ECO:0000256" key="21">
    <source>
        <dbReference type="SAM" id="Phobius"/>
    </source>
</evidence>
<dbReference type="InterPro" id="IPR046357">
    <property type="entry name" value="PPIase_dom_sf"/>
</dbReference>
<comment type="catalytic activity">
    <reaction evidence="1 19">
        <text>[protein]-peptidylproline (omega=180) = [protein]-peptidylproline (omega=0)</text>
        <dbReference type="Rhea" id="RHEA:16237"/>
        <dbReference type="Rhea" id="RHEA-COMP:10747"/>
        <dbReference type="Rhea" id="RHEA-COMP:10748"/>
        <dbReference type="ChEBI" id="CHEBI:83833"/>
        <dbReference type="ChEBI" id="CHEBI:83834"/>
        <dbReference type="EC" id="5.2.1.8"/>
    </reaction>
</comment>
<dbReference type="EMBL" id="CADEPI010000002">
    <property type="protein sequence ID" value="CAB3359607.1"/>
    <property type="molecule type" value="Genomic_DNA"/>
</dbReference>
<feature type="chain" id="PRO_5035761053" description="peptidylprolyl isomerase" evidence="22">
    <location>
        <begin position="22"/>
        <end position="755"/>
    </location>
</feature>
<feature type="compositionally biased region" description="Basic residues" evidence="20">
    <location>
        <begin position="254"/>
        <end position="264"/>
    </location>
</feature>
<dbReference type="FunFam" id="3.10.50.40:FF:000016">
    <property type="entry name" value="Peptidylprolyl isomerase"/>
    <property type="match status" value="1"/>
</dbReference>
<feature type="region of interest" description="Disordered" evidence="20">
    <location>
        <begin position="206"/>
        <end position="331"/>
    </location>
</feature>
<keyword evidence="12" id="KW-0238">DNA-binding</keyword>
<feature type="transmembrane region" description="Helical" evidence="21">
    <location>
        <begin position="590"/>
        <end position="613"/>
    </location>
</feature>
<keyword evidence="7 21" id="KW-0812">Transmembrane</keyword>
<feature type="signal peptide" evidence="22">
    <location>
        <begin position="1"/>
        <end position="21"/>
    </location>
</feature>
<evidence type="ECO:0000259" key="23">
    <source>
        <dbReference type="PROSITE" id="PS50059"/>
    </source>
</evidence>
<comment type="subcellular location">
    <subcellularLocation>
        <location evidence="3">Endoplasmic reticulum</location>
    </subcellularLocation>
    <subcellularLocation>
        <location evidence="4">Nucleus inner membrane</location>
        <topology evidence="4">Multi-pass membrane protein</topology>
    </subcellularLocation>
</comment>
<comment type="subunit">
    <text evidence="18">Interacts with ARFGEF1/BIG1 and the C-terminal of EPB41L2.</text>
</comment>
<comment type="similarity">
    <text evidence="17">Belongs to the FKBP-type PPIase family. FKBP2 subfamily.</text>
</comment>
<dbReference type="Pfam" id="PF00254">
    <property type="entry name" value="FKBP_C"/>
    <property type="match status" value="1"/>
</dbReference>
<feature type="compositionally biased region" description="Low complexity" evidence="20">
    <location>
        <begin position="241"/>
        <end position="253"/>
    </location>
</feature>
<feature type="transmembrane region" description="Helical" evidence="21">
    <location>
        <begin position="560"/>
        <end position="578"/>
    </location>
</feature>
<organism evidence="24 25">
    <name type="scientific">Cloeon dipterum</name>
    <dbReference type="NCBI Taxonomy" id="197152"/>
    <lineage>
        <taxon>Eukaryota</taxon>
        <taxon>Metazoa</taxon>
        <taxon>Ecdysozoa</taxon>
        <taxon>Arthropoda</taxon>
        <taxon>Hexapoda</taxon>
        <taxon>Insecta</taxon>
        <taxon>Pterygota</taxon>
        <taxon>Palaeoptera</taxon>
        <taxon>Ephemeroptera</taxon>
        <taxon>Pisciforma</taxon>
        <taxon>Baetidae</taxon>
        <taxon>Cloeon</taxon>
    </lineage>
</organism>
<evidence type="ECO:0000313" key="25">
    <source>
        <dbReference type="Proteomes" id="UP000494165"/>
    </source>
</evidence>
<keyword evidence="11 19" id="KW-0697">Rotamase</keyword>
<dbReference type="PANTHER" id="PTHR21257">
    <property type="entry name" value="DELTA(14)-STEROL REDUCTASE"/>
    <property type="match status" value="1"/>
</dbReference>
<keyword evidence="13 21" id="KW-0472">Membrane</keyword>
<dbReference type="Proteomes" id="UP000494165">
    <property type="component" value="Unassembled WGS sequence"/>
</dbReference>
<evidence type="ECO:0000256" key="17">
    <source>
        <dbReference type="ARBA" id="ARBA00024206"/>
    </source>
</evidence>
<keyword evidence="15 19" id="KW-0413">Isomerase</keyword>
<evidence type="ECO:0000256" key="10">
    <source>
        <dbReference type="ARBA" id="ARBA00022989"/>
    </source>
</evidence>
<feature type="transmembrane region" description="Helical" evidence="21">
    <location>
        <begin position="471"/>
        <end position="493"/>
    </location>
</feature>
<feature type="transmembrane region" description="Helical" evidence="21">
    <location>
        <begin position="442"/>
        <end position="459"/>
    </location>
</feature>
<dbReference type="GO" id="GO:0005789">
    <property type="term" value="C:endoplasmic reticulum membrane"/>
    <property type="evidence" value="ECO:0007669"/>
    <property type="project" value="TreeGrafter"/>
</dbReference>
<feature type="compositionally biased region" description="Basic and acidic residues" evidence="20">
    <location>
        <begin position="306"/>
        <end position="331"/>
    </location>
</feature>
<evidence type="ECO:0000256" key="5">
    <source>
        <dbReference type="ARBA" id="ARBA00005402"/>
    </source>
</evidence>
<dbReference type="Pfam" id="PF01222">
    <property type="entry name" value="ERG4_ERG24"/>
    <property type="match status" value="1"/>
</dbReference>
<evidence type="ECO:0000256" key="20">
    <source>
        <dbReference type="SAM" id="MobiDB-lite"/>
    </source>
</evidence>
<protein>
    <recommendedName>
        <fullName evidence="19">peptidylprolyl isomerase</fullName>
        <ecNumber evidence="19">5.2.1.8</ecNumber>
    </recommendedName>
</protein>
<evidence type="ECO:0000256" key="4">
    <source>
        <dbReference type="ARBA" id="ARBA00004473"/>
    </source>
</evidence>
<dbReference type="GO" id="GO:0003677">
    <property type="term" value="F:DNA binding"/>
    <property type="evidence" value="ECO:0007669"/>
    <property type="project" value="UniProtKB-KW"/>
</dbReference>
<feature type="domain" description="PPIase FKBP-type" evidence="23">
    <location>
        <begin position="45"/>
        <end position="133"/>
    </location>
</feature>
<accession>A0A8S1BST1</accession>
<evidence type="ECO:0000256" key="19">
    <source>
        <dbReference type="PROSITE-ProRule" id="PRU00277"/>
    </source>
</evidence>
<evidence type="ECO:0000256" key="12">
    <source>
        <dbReference type="ARBA" id="ARBA00023125"/>
    </source>
</evidence>
<evidence type="ECO:0000256" key="3">
    <source>
        <dbReference type="ARBA" id="ARBA00004240"/>
    </source>
</evidence>
<keyword evidence="14" id="KW-0675">Receptor</keyword>
<dbReference type="GO" id="GO:0006695">
    <property type="term" value="P:cholesterol biosynthetic process"/>
    <property type="evidence" value="ECO:0007669"/>
    <property type="project" value="TreeGrafter"/>
</dbReference>
<feature type="transmembrane region" description="Helical" evidence="21">
    <location>
        <begin position="534"/>
        <end position="554"/>
    </location>
</feature>
<comment type="function">
    <text evidence="2">PPIases accelerate the folding of proteins. It catalyzes the cis-trans isomerization of proline imidic peptide bonds in oligopeptides.</text>
</comment>
<evidence type="ECO:0000256" key="14">
    <source>
        <dbReference type="ARBA" id="ARBA00023170"/>
    </source>
</evidence>
<keyword evidence="8 22" id="KW-0732">Signal</keyword>
<evidence type="ECO:0000256" key="15">
    <source>
        <dbReference type="ARBA" id="ARBA00023235"/>
    </source>
</evidence>
<dbReference type="GO" id="GO:0003755">
    <property type="term" value="F:peptidyl-prolyl cis-trans isomerase activity"/>
    <property type="evidence" value="ECO:0007669"/>
    <property type="project" value="UniProtKB-KW"/>
</dbReference>
<evidence type="ECO:0000256" key="8">
    <source>
        <dbReference type="ARBA" id="ARBA00022729"/>
    </source>
</evidence>
<keyword evidence="16" id="KW-0539">Nucleus</keyword>
<feature type="transmembrane region" description="Helical" evidence="21">
    <location>
        <begin position="401"/>
        <end position="422"/>
    </location>
</feature>
<evidence type="ECO:0000256" key="9">
    <source>
        <dbReference type="ARBA" id="ARBA00022824"/>
    </source>
</evidence>
<feature type="transmembrane region" description="Helical" evidence="21">
    <location>
        <begin position="339"/>
        <end position="363"/>
    </location>
</feature>
<comment type="caution">
    <text evidence="24">The sequence shown here is derived from an EMBL/GenBank/DDBJ whole genome shotgun (WGS) entry which is preliminary data.</text>
</comment>
<dbReference type="GO" id="GO:0005637">
    <property type="term" value="C:nuclear inner membrane"/>
    <property type="evidence" value="ECO:0007669"/>
    <property type="project" value="UniProtKB-SubCell"/>
</dbReference>
<feature type="compositionally biased region" description="Basic residues" evidence="20">
    <location>
        <begin position="220"/>
        <end position="230"/>
    </location>
</feature>
<dbReference type="PROSITE" id="PS51257">
    <property type="entry name" value="PROKAR_LIPOPROTEIN"/>
    <property type="match status" value="1"/>
</dbReference>
<dbReference type="PANTHER" id="PTHR21257:SF55">
    <property type="entry name" value="DELTA(14)-STEROL REDUCTASE LBR"/>
    <property type="match status" value="1"/>
</dbReference>
<evidence type="ECO:0000256" key="22">
    <source>
        <dbReference type="SAM" id="SignalP"/>
    </source>
</evidence>
<dbReference type="InterPro" id="IPR001171">
    <property type="entry name" value="ERG24_DHCR-like"/>
</dbReference>
<evidence type="ECO:0000256" key="11">
    <source>
        <dbReference type="ARBA" id="ARBA00023110"/>
    </source>
</evidence>
<dbReference type="OrthoDB" id="77911at2759"/>
<dbReference type="InterPro" id="IPR001179">
    <property type="entry name" value="PPIase_FKBP_dom"/>
</dbReference>